<dbReference type="EMBL" id="JAXAVW010000045">
    <property type="protein sequence ID" value="MDX8036512.1"/>
    <property type="molecule type" value="Genomic_DNA"/>
</dbReference>
<reference evidence="1 2" key="1">
    <citation type="submission" date="2023-11" db="EMBL/GenBank/DDBJ databases">
        <title>Lentzea sokolovensis, sp. nov., Lentzea kristufkii, sp. nov., and Lentzea miocenensis, sp. nov., rare actinobacteria from Sokolov Coal Basin, Miocene lacustrine sediment, Czech Republic.</title>
        <authorList>
            <person name="Lara A."/>
            <person name="Kotroba L."/>
            <person name="Nouioui I."/>
            <person name="Neumann-Schaal M."/>
            <person name="Mast Y."/>
            <person name="Chronakova A."/>
        </authorList>
    </citation>
    <scope>NUCLEOTIDE SEQUENCE [LARGE SCALE GENOMIC DNA]</scope>
    <source>
        <strain evidence="1 2">BCCO 10_0856</strain>
    </source>
</reference>
<protein>
    <submittedName>
        <fullName evidence="1">Uncharacterized protein</fullName>
    </submittedName>
</protein>
<dbReference type="RefSeq" id="WP_319971536.1">
    <property type="nucleotide sequence ID" value="NZ_JAXAVW010000045.1"/>
</dbReference>
<sequence length="40" mass="4299">MGKVVEQAADLLRGNEIRVVVGAGPIEIDRVTQEPRDGPI</sequence>
<comment type="caution">
    <text evidence="1">The sequence shown here is derived from an EMBL/GenBank/DDBJ whole genome shotgun (WGS) entry which is preliminary data.</text>
</comment>
<name>A0ABU4TE91_9PSEU</name>
<accession>A0ABU4TE91</accession>
<gene>
    <name evidence="1" type="ORF">SK803_40495</name>
</gene>
<keyword evidence="2" id="KW-1185">Reference proteome</keyword>
<organism evidence="1 2">
    <name type="scientific">Lentzea miocenica</name>
    <dbReference type="NCBI Taxonomy" id="3095431"/>
    <lineage>
        <taxon>Bacteria</taxon>
        <taxon>Bacillati</taxon>
        <taxon>Actinomycetota</taxon>
        <taxon>Actinomycetes</taxon>
        <taxon>Pseudonocardiales</taxon>
        <taxon>Pseudonocardiaceae</taxon>
        <taxon>Lentzea</taxon>
    </lineage>
</organism>
<evidence type="ECO:0000313" key="1">
    <source>
        <dbReference type="EMBL" id="MDX8036512.1"/>
    </source>
</evidence>
<evidence type="ECO:0000313" key="2">
    <source>
        <dbReference type="Proteomes" id="UP001285521"/>
    </source>
</evidence>
<reference evidence="1 2" key="2">
    <citation type="submission" date="2023-11" db="EMBL/GenBank/DDBJ databases">
        <authorList>
            <person name="Lara A.C."/>
            <person name="Chronakova A."/>
        </authorList>
    </citation>
    <scope>NUCLEOTIDE SEQUENCE [LARGE SCALE GENOMIC DNA]</scope>
    <source>
        <strain evidence="1 2">BCCO 10_0856</strain>
    </source>
</reference>
<dbReference type="Proteomes" id="UP001285521">
    <property type="component" value="Unassembled WGS sequence"/>
</dbReference>
<proteinExistence type="predicted"/>